<gene>
    <name evidence="2" type="ORF">CB5_LOCUS23683</name>
</gene>
<organism evidence="2">
    <name type="scientific">Ananas comosus var. bracteatus</name>
    <name type="common">red pineapple</name>
    <dbReference type="NCBI Taxonomy" id="296719"/>
    <lineage>
        <taxon>Eukaryota</taxon>
        <taxon>Viridiplantae</taxon>
        <taxon>Streptophyta</taxon>
        <taxon>Embryophyta</taxon>
        <taxon>Tracheophyta</taxon>
        <taxon>Spermatophyta</taxon>
        <taxon>Magnoliopsida</taxon>
        <taxon>Liliopsida</taxon>
        <taxon>Poales</taxon>
        <taxon>Bromeliaceae</taxon>
        <taxon>Bromelioideae</taxon>
        <taxon>Ananas</taxon>
    </lineage>
</organism>
<name>A0A6V7QBH7_ANACO</name>
<feature type="region of interest" description="Disordered" evidence="1">
    <location>
        <begin position="1"/>
        <end position="29"/>
    </location>
</feature>
<protein>
    <submittedName>
        <fullName evidence="2">Uncharacterized protein</fullName>
    </submittedName>
</protein>
<evidence type="ECO:0000313" key="2">
    <source>
        <dbReference type="EMBL" id="CAD1840472.1"/>
    </source>
</evidence>
<dbReference type="EMBL" id="LR862135">
    <property type="protein sequence ID" value="CAD1840472.1"/>
    <property type="molecule type" value="Genomic_DNA"/>
</dbReference>
<sequence>MLQNPLRPLNNPPCALPGSGQIRAERPVSPCLGPVSQGLPAKLALGDRSLLAWDRSLPAETRSGTGLISQGPLPQVQPQHTRRGTGLSHQGPVPESETLRT</sequence>
<dbReference type="AlphaFoldDB" id="A0A6V7QBH7"/>
<accession>A0A6V7QBH7</accession>
<feature type="region of interest" description="Disordered" evidence="1">
    <location>
        <begin position="61"/>
        <end position="101"/>
    </location>
</feature>
<proteinExistence type="predicted"/>
<reference evidence="2" key="1">
    <citation type="submission" date="2020-07" db="EMBL/GenBank/DDBJ databases">
        <authorList>
            <person name="Lin J."/>
        </authorList>
    </citation>
    <scope>NUCLEOTIDE SEQUENCE</scope>
</reference>
<evidence type="ECO:0000256" key="1">
    <source>
        <dbReference type="SAM" id="MobiDB-lite"/>
    </source>
</evidence>